<evidence type="ECO:0000313" key="1">
    <source>
        <dbReference type="EMBL" id="MPL81491.1"/>
    </source>
</evidence>
<dbReference type="SUPFAM" id="SSF49464">
    <property type="entry name" value="Carboxypeptidase regulatory domain-like"/>
    <property type="match status" value="1"/>
</dbReference>
<gene>
    <name evidence="1" type="ORF">SDC9_27411</name>
</gene>
<proteinExistence type="predicted"/>
<reference evidence="1" key="1">
    <citation type="submission" date="2019-08" db="EMBL/GenBank/DDBJ databases">
        <authorList>
            <person name="Kucharzyk K."/>
            <person name="Murdoch R.W."/>
            <person name="Higgins S."/>
            <person name="Loffler F."/>
        </authorList>
    </citation>
    <scope>NUCLEOTIDE SEQUENCE</scope>
</reference>
<dbReference type="Pfam" id="PF13715">
    <property type="entry name" value="CarbopepD_reg_2"/>
    <property type="match status" value="1"/>
</dbReference>
<dbReference type="AlphaFoldDB" id="A0A644URH2"/>
<organism evidence="1">
    <name type="scientific">bioreactor metagenome</name>
    <dbReference type="NCBI Taxonomy" id="1076179"/>
    <lineage>
        <taxon>unclassified sequences</taxon>
        <taxon>metagenomes</taxon>
        <taxon>ecological metagenomes</taxon>
    </lineage>
</organism>
<dbReference type="EMBL" id="VSSQ01000150">
    <property type="protein sequence ID" value="MPL81491.1"/>
    <property type="molecule type" value="Genomic_DNA"/>
</dbReference>
<sequence>MKNSLLIVGILLLFPILCFSQKNSFQGKVIDEKTKESIPFVNIGVEGKPLGTITDDRGFFSISNIKVNNNLVFSCIGYKSKKLSFEELSKTKIIRLTPQARTLSEVTITGMTAKAVIKEALKRIDDNYYTSNIYLDVSYNQIGINKDSVFFMNNLKGIYKHKGYDDHNLEIKPLYSNMQTINSGASEFNIKQIDFVTQMDYLKSILNSFEYSMDIVYDSNNESSYIITMNNKNNKPVIIPFYVRVNPRITKFFINCNDFTITKIEVIIDMNANEKFFNGLYYKSKIHKVYSVHNYTKYNGKYLINNVFQKSIMEIIPKEGFEKIKKEYIVEEGINEYKGLFNINNVYFSESEFTDKRETNKEIKTFDELKEIDEFKILLMDDKEYSFQ</sequence>
<accession>A0A644URH2</accession>
<comment type="caution">
    <text evidence="1">The sequence shown here is derived from an EMBL/GenBank/DDBJ whole genome shotgun (WGS) entry which is preliminary data.</text>
</comment>
<protein>
    <recommendedName>
        <fullName evidence="2">TonB-dependent receptor SusC</fullName>
    </recommendedName>
</protein>
<evidence type="ECO:0008006" key="2">
    <source>
        <dbReference type="Google" id="ProtNLM"/>
    </source>
</evidence>
<name>A0A644URH2_9ZZZZ</name>
<dbReference type="InterPro" id="IPR008969">
    <property type="entry name" value="CarboxyPept-like_regulatory"/>
</dbReference>